<feature type="transmembrane region" description="Helical" evidence="5">
    <location>
        <begin position="383"/>
        <end position="402"/>
    </location>
</feature>
<feature type="domain" description="Major facilitator superfamily (MFS) profile" evidence="6">
    <location>
        <begin position="1"/>
        <end position="408"/>
    </location>
</feature>
<dbReference type="OrthoDB" id="3513479at2"/>
<evidence type="ECO:0000256" key="3">
    <source>
        <dbReference type="ARBA" id="ARBA00022989"/>
    </source>
</evidence>
<feature type="transmembrane region" description="Helical" evidence="5">
    <location>
        <begin position="20"/>
        <end position="38"/>
    </location>
</feature>
<dbReference type="CDD" id="cd06174">
    <property type="entry name" value="MFS"/>
    <property type="match status" value="1"/>
</dbReference>
<feature type="transmembrane region" description="Helical" evidence="5">
    <location>
        <begin position="262"/>
        <end position="285"/>
    </location>
</feature>
<dbReference type="EMBL" id="SMKR01000051">
    <property type="protein sequence ID" value="TDD25882.1"/>
    <property type="molecule type" value="Genomic_DNA"/>
</dbReference>
<reference evidence="7 8" key="1">
    <citation type="submission" date="2019-02" db="EMBL/GenBank/DDBJ databases">
        <title>Draft genome sequences of novel Actinobacteria.</title>
        <authorList>
            <person name="Sahin N."/>
            <person name="Ay H."/>
            <person name="Saygin H."/>
        </authorList>
    </citation>
    <scope>NUCLEOTIDE SEQUENCE [LARGE SCALE GENOMIC DNA]</scope>
    <source>
        <strain evidence="7 8">16K104</strain>
    </source>
</reference>
<accession>A0A4R4X6C4</accession>
<dbReference type="Proteomes" id="UP000295172">
    <property type="component" value="Unassembled WGS sequence"/>
</dbReference>
<evidence type="ECO:0000313" key="7">
    <source>
        <dbReference type="EMBL" id="TDD25882.1"/>
    </source>
</evidence>
<dbReference type="SUPFAM" id="SSF103473">
    <property type="entry name" value="MFS general substrate transporter"/>
    <property type="match status" value="1"/>
</dbReference>
<feature type="transmembrane region" description="Helical" evidence="5">
    <location>
        <begin position="220"/>
        <end position="242"/>
    </location>
</feature>
<dbReference type="Pfam" id="PF07690">
    <property type="entry name" value="MFS_1"/>
    <property type="match status" value="1"/>
</dbReference>
<organism evidence="7 8">
    <name type="scientific">Kribbella turkmenica</name>
    <dbReference type="NCBI Taxonomy" id="2530375"/>
    <lineage>
        <taxon>Bacteria</taxon>
        <taxon>Bacillati</taxon>
        <taxon>Actinomycetota</taxon>
        <taxon>Actinomycetes</taxon>
        <taxon>Propionibacteriales</taxon>
        <taxon>Kribbellaceae</taxon>
        <taxon>Kribbella</taxon>
    </lineage>
</organism>
<dbReference type="RefSeq" id="WP_132320076.1">
    <property type="nucleotide sequence ID" value="NZ_SMKR01000051.1"/>
</dbReference>
<dbReference type="InterPro" id="IPR036259">
    <property type="entry name" value="MFS_trans_sf"/>
</dbReference>
<feature type="transmembrane region" description="Helical" evidence="5">
    <location>
        <begin position="167"/>
        <end position="185"/>
    </location>
</feature>
<keyword evidence="8" id="KW-1185">Reference proteome</keyword>
<evidence type="ECO:0000256" key="2">
    <source>
        <dbReference type="ARBA" id="ARBA00022692"/>
    </source>
</evidence>
<feature type="transmembrane region" description="Helical" evidence="5">
    <location>
        <begin position="297"/>
        <end position="316"/>
    </location>
</feature>
<keyword evidence="3 5" id="KW-1133">Transmembrane helix</keyword>
<dbReference type="PANTHER" id="PTHR23530:SF1">
    <property type="entry name" value="PERMEASE, MAJOR FACILITATOR SUPERFAMILY-RELATED"/>
    <property type="match status" value="1"/>
</dbReference>
<sequence length="415" mass="44767">MSLPAFRSADPVRTYYSYNGAWAFFSALTFTLSMVYYVRDAGLDPLQMVLVGTTLELACFLFEVPTGIVADLYSRRLSIIIGFVLIGAGFLLQGLVPAFLAILAAQVLWGVGFTFTSGADQAWITDEIGAERAGSVFVRRQQIGLFATIAGTVGAGALGLVSLPLPLTLSGAGMILLALVLAAFMREDNFHRTPKAERETFRQMGQTFKHGLAVARRRPVVRMLVLISLISGLSSEAFDRLWSVKILEFDFPTTFGTSDPAFWFAVITLVGTLLSLVTSLILNRLSPDRLSAAHPNGILALLSLLQVAGVIAFALLDHLWPALAAMWLRTITGTLSWPIESAWLNRHVDSRSRATVISMVSQANAIGQVVGGPPLGAVGRSSLRAALLVSGLILTPIPLLYLRLRPAREDVSLPA</sequence>
<evidence type="ECO:0000256" key="4">
    <source>
        <dbReference type="ARBA" id="ARBA00023136"/>
    </source>
</evidence>
<dbReference type="InterPro" id="IPR053160">
    <property type="entry name" value="MFS_DHA3_Transporter"/>
</dbReference>
<feature type="transmembrane region" description="Helical" evidence="5">
    <location>
        <begin position="79"/>
        <end position="105"/>
    </location>
</feature>
<evidence type="ECO:0000313" key="8">
    <source>
        <dbReference type="Proteomes" id="UP000295172"/>
    </source>
</evidence>
<dbReference type="Gene3D" id="1.20.1250.20">
    <property type="entry name" value="MFS general substrate transporter like domains"/>
    <property type="match status" value="1"/>
</dbReference>
<dbReference type="GO" id="GO:0022857">
    <property type="term" value="F:transmembrane transporter activity"/>
    <property type="evidence" value="ECO:0007669"/>
    <property type="project" value="InterPro"/>
</dbReference>
<keyword evidence="2 5" id="KW-0812">Transmembrane</keyword>
<dbReference type="PROSITE" id="PS50850">
    <property type="entry name" value="MFS"/>
    <property type="match status" value="1"/>
</dbReference>
<feature type="transmembrane region" description="Helical" evidence="5">
    <location>
        <begin position="50"/>
        <end position="73"/>
    </location>
</feature>
<dbReference type="AlphaFoldDB" id="A0A4R4X6C4"/>
<evidence type="ECO:0000256" key="5">
    <source>
        <dbReference type="SAM" id="Phobius"/>
    </source>
</evidence>
<protein>
    <submittedName>
        <fullName evidence="7">MFS transporter</fullName>
    </submittedName>
</protein>
<dbReference type="InterPro" id="IPR020846">
    <property type="entry name" value="MFS_dom"/>
</dbReference>
<evidence type="ECO:0000259" key="6">
    <source>
        <dbReference type="PROSITE" id="PS50850"/>
    </source>
</evidence>
<dbReference type="PANTHER" id="PTHR23530">
    <property type="entry name" value="TRANSPORT PROTEIN-RELATED"/>
    <property type="match status" value="1"/>
</dbReference>
<proteinExistence type="predicted"/>
<dbReference type="GO" id="GO:0005886">
    <property type="term" value="C:plasma membrane"/>
    <property type="evidence" value="ECO:0007669"/>
    <property type="project" value="UniProtKB-SubCell"/>
</dbReference>
<evidence type="ECO:0000256" key="1">
    <source>
        <dbReference type="ARBA" id="ARBA00004651"/>
    </source>
</evidence>
<name>A0A4R4X6C4_9ACTN</name>
<comment type="subcellular location">
    <subcellularLocation>
        <location evidence="1">Cell membrane</location>
        <topology evidence="1">Multi-pass membrane protein</topology>
    </subcellularLocation>
</comment>
<keyword evidence="4 5" id="KW-0472">Membrane</keyword>
<gene>
    <name evidence="7" type="ORF">E1218_14020</name>
</gene>
<dbReference type="InterPro" id="IPR011701">
    <property type="entry name" value="MFS"/>
</dbReference>
<comment type="caution">
    <text evidence="7">The sequence shown here is derived from an EMBL/GenBank/DDBJ whole genome shotgun (WGS) entry which is preliminary data.</text>
</comment>